<evidence type="ECO:0000313" key="3">
    <source>
        <dbReference type="Proteomes" id="UP000636709"/>
    </source>
</evidence>
<comment type="caution">
    <text evidence="2">The sequence shown here is derived from an EMBL/GenBank/DDBJ whole genome shotgun (WGS) entry which is preliminary data.</text>
</comment>
<accession>A0A835BCX0</accession>
<evidence type="ECO:0000256" key="1">
    <source>
        <dbReference type="SAM" id="MobiDB-lite"/>
    </source>
</evidence>
<gene>
    <name evidence="2" type="ORF">HU200_038838</name>
</gene>
<evidence type="ECO:0000313" key="2">
    <source>
        <dbReference type="EMBL" id="KAF8693443.1"/>
    </source>
</evidence>
<reference evidence="2" key="1">
    <citation type="submission" date="2020-07" db="EMBL/GenBank/DDBJ databases">
        <title>Genome sequence and genetic diversity analysis of an under-domesticated orphan crop, white fonio (Digitaria exilis).</title>
        <authorList>
            <person name="Bennetzen J.L."/>
            <person name="Chen S."/>
            <person name="Ma X."/>
            <person name="Wang X."/>
            <person name="Yssel A.E.J."/>
            <person name="Chaluvadi S.R."/>
            <person name="Johnson M."/>
            <person name="Gangashetty P."/>
            <person name="Hamidou F."/>
            <person name="Sanogo M.D."/>
            <person name="Zwaenepoel A."/>
            <person name="Wallace J."/>
            <person name="Van De Peer Y."/>
            <person name="Van Deynze A."/>
        </authorList>
    </citation>
    <scope>NUCLEOTIDE SEQUENCE</scope>
    <source>
        <tissue evidence="2">Leaves</tissue>
    </source>
</reference>
<protein>
    <submittedName>
        <fullName evidence="2">Uncharacterized protein</fullName>
    </submittedName>
</protein>
<feature type="compositionally biased region" description="Low complexity" evidence="1">
    <location>
        <begin position="259"/>
        <end position="269"/>
    </location>
</feature>
<organism evidence="2 3">
    <name type="scientific">Digitaria exilis</name>
    <dbReference type="NCBI Taxonomy" id="1010633"/>
    <lineage>
        <taxon>Eukaryota</taxon>
        <taxon>Viridiplantae</taxon>
        <taxon>Streptophyta</taxon>
        <taxon>Embryophyta</taxon>
        <taxon>Tracheophyta</taxon>
        <taxon>Spermatophyta</taxon>
        <taxon>Magnoliopsida</taxon>
        <taxon>Liliopsida</taxon>
        <taxon>Poales</taxon>
        <taxon>Poaceae</taxon>
        <taxon>PACMAD clade</taxon>
        <taxon>Panicoideae</taxon>
        <taxon>Panicodae</taxon>
        <taxon>Paniceae</taxon>
        <taxon>Anthephorinae</taxon>
        <taxon>Digitaria</taxon>
    </lineage>
</organism>
<feature type="region of interest" description="Disordered" evidence="1">
    <location>
        <begin position="26"/>
        <end position="61"/>
    </location>
</feature>
<feature type="compositionally biased region" description="Low complexity" evidence="1">
    <location>
        <begin position="218"/>
        <end position="236"/>
    </location>
</feature>
<sequence length="450" mass="48278">MASWALFSPSFSSCRSDVAAPSVDAVPVVTGHPKPPPCHPGDDLTASHRHPSPSDTTRDIAPTLSCRGNAGGASFALVNGGGSFCLTWGLDELLAISKPAQDAAVSSSATLFPISISRNHKQDGQGLWDGMLESIACSSLHEELNLWRLAPTVFRINNDALHVFLLRPLVVSEFAKQSIRPTSARLFPPGWPPVQERTRMRPENPKKEPVDVLREESSAAAAAQSRRPPLRPRSASKYGPMGNRKTEAESPPPPPPPQLRCLLPALRPPSASKNGPMGNRKREAESPPLPPPPQLRSLLPPLHPPSASKNGPIGQPEAGGRNPSAVAAAVEAASAAQRKGRGIVGGKSFLPPRAASASRAREPSSVGGEPPLPRRPRAPKGKKPMSAAEVVESGVIVRDKWEEMKENCIDVKETFDNQLLEREDQEDGGERYSGERPGVWFLAFFDCVLE</sequence>
<feature type="compositionally biased region" description="Basic residues" evidence="1">
    <location>
        <begin position="374"/>
        <end position="383"/>
    </location>
</feature>
<dbReference type="EMBL" id="JACEFO010001924">
    <property type="protein sequence ID" value="KAF8693443.1"/>
    <property type="molecule type" value="Genomic_DNA"/>
</dbReference>
<feature type="compositionally biased region" description="Basic and acidic residues" evidence="1">
    <location>
        <begin position="196"/>
        <end position="217"/>
    </location>
</feature>
<feature type="compositionally biased region" description="Low complexity" evidence="1">
    <location>
        <begin position="324"/>
        <end position="336"/>
    </location>
</feature>
<keyword evidence="3" id="KW-1185">Reference proteome</keyword>
<feature type="compositionally biased region" description="Low complexity" evidence="1">
    <location>
        <begin position="351"/>
        <end position="369"/>
    </location>
</feature>
<dbReference type="AlphaFoldDB" id="A0A835BCX0"/>
<name>A0A835BCX0_9POAL</name>
<feature type="region of interest" description="Disordered" evidence="1">
    <location>
        <begin position="185"/>
        <end position="389"/>
    </location>
</feature>
<dbReference type="Proteomes" id="UP000636709">
    <property type="component" value="Unassembled WGS sequence"/>
</dbReference>
<proteinExistence type="predicted"/>